<protein>
    <recommendedName>
        <fullName evidence="3">Galectin domain-containing protein</fullName>
    </recommendedName>
</protein>
<sequence>MKLILLSLLVIYLQFIVTRIEAQKCENPILINNVKVPSTLDLVKLGFGLGFTPGKSIQFVGRIKLGSSCIKLAEPGKILESGAVVLHFSPRPGIFNKHIERNSWSKATGWTPVDSSGGWPIKSNNQFEMEWIAGPNNAITINIDKNYFTTYNKWDTSKVAQLNIVDAIEISSIKLCGGKPDPTPPPPKCENPIVIDNVKVPSTFDLVKLGFGLGFTPGKSIQFVGKIKSGSSCIKLAEPGKILESGAVVLHFSPRPGIFNKHIERNSWSKATGWTPVDSSGGWPIKSNNQFEMEWIAGPNNAIIINIDKNYFTTYNKWDTSKVAQLNIVDAIEISSIKLCGGKPDPTPPPPTCPNEVLITNVSIGNINLLKYGFGVGFTVGKSIIITGTFLNGGSCIKLANKGVILVTADVKCHLATDPTKKLTICNSWIKGKGWTPEDRTGGYPFKSNQFVMEWIAEPNNTIRMNVDGKFWRTFSREDLSDVEQLDFSYAIKISSVRLCRQDIETTTPEIPTTPTPPPNCPNEVLITNVSIGNVNLLNYGFGIGFTEGKSIIMTGKLLNGGSCIKLGTAGVLLVTADAVFHLSPDNNKKQVICNSWMKGKGWTPEDKTGVYPFNPNNEFVMEWIAEADNTIRIIVDGKLYKTFKREDLSKVVQLDFSYAIRISSIRLCRPDIETTTTEIQTTSTPPPTCPNEILITNVSIGNINLLKYGFGIGFTVGKSIIITGTFLNGGSCIKLANKGVILVTADVKYHLATDPTKKLTICNSWIKGKGWTPEDRTGGYPFKSNQFVMEWIAEPNNTIRMNVDGKFWRTFSREDLSDVEQLDFSYAIKISSVRLCRQDIETTTPEIPTTPTPPPNCPNEILITNVSIGNVNLLNYGFGIGFTEGKSIIMTGKLLNGGSCIKLGNVGVLLVTADAVFHFSPDNNLKQVICNSWMKGKGWTPEDKTGVYPFNANNEFVMEWIAEADNTIRIIVDGKLYKTFKREDLSKVVQLDFSYAISIKTIRLCRADEITTTTAITPTTPPPNVPCPYFSLKLDLVIPIAINLENGFKPGKHITIIGTPTDSFPDFVVGLGEPGIMRETANVLFSFSPQLNSKSVKNSFKIEKQIKNFLKVTVNTLLIGVGWETELTYGHSPFKVGEPFVLEIKAGLNNQIEVFVNFVAYLRFTRHDLSKVSQIQIIRAVKVCSIVTCN</sequence>
<evidence type="ECO:0000256" key="1">
    <source>
        <dbReference type="ARBA" id="ARBA00022734"/>
    </source>
</evidence>
<dbReference type="Proteomes" id="UP000580250">
    <property type="component" value="Unassembled WGS sequence"/>
</dbReference>
<evidence type="ECO:0000259" key="3">
    <source>
        <dbReference type="PROSITE" id="PS51304"/>
    </source>
</evidence>
<dbReference type="Gene3D" id="2.60.120.200">
    <property type="match status" value="7"/>
</dbReference>
<evidence type="ECO:0000256" key="2">
    <source>
        <dbReference type="SAM" id="SignalP"/>
    </source>
</evidence>
<dbReference type="PROSITE" id="PS51304">
    <property type="entry name" value="GALECTIN"/>
    <property type="match status" value="7"/>
</dbReference>
<dbReference type="GO" id="GO:0030246">
    <property type="term" value="F:carbohydrate binding"/>
    <property type="evidence" value="ECO:0007669"/>
    <property type="project" value="UniProtKB-KW"/>
</dbReference>
<accession>A0A6V7Y4U4</accession>
<feature type="domain" description="Galectin" evidence="3">
    <location>
        <begin position="370"/>
        <end position="500"/>
    </location>
</feature>
<dbReference type="EMBL" id="CAJEWN010002928">
    <property type="protein sequence ID" value="CAD2205817.1"/>
    <property type="molecule type" value="Genomic_DNA"/>
</dbReference>
<feature type="domain" description="Galectin" evidence="3">
    <location>
        <begin position="707"/>
        <end position="837"/>
    </location>
</feature>
<dbReference type="OrthoDB" id="8443340at2759"/>
<dbReference type="InterPro" id="IPR001079">
    <property type="entry name" value="Galectin_CRD"/>
</dbReference>
<evidence type="ECO:0000313" key="4">
    <source>
        <dbReference type="EMBL" id="CAD2205817.1"/>
    </source>
</evidence>
<dbReference type="PANTHER" id="PTHR11346">
    <property type="entry name" value="GALECTIN"/>
    <property type="match status" value="1"/>
</dbReference>
<feature type="domain" description="Galectin" evidence="3">
    <location>
        <begin position="43"/>
        <end position="201"/>
    </location>
</feature>
<dbReference type="SMART" id="SM00908">
    <property type="entry name" value="Gal-bind_lectin"/>
    <property type="match status" value="7"/>
</dbReference>
<dbReference type="SUPFAM" id="SSF49899">
    <property type="entry name" value="Concanavalin A-like lectins/glucanases"/>
    <property type="match status" value="7"/>
</dbReference>
<keyword evidence="2" id="KW-0732">Signal</keyword>
<feature type="chain" id="PRO_5027765069" description="Galectin domain-containing protein" evidence="2">
    <location>
        <begin position="23"/>
        <end position="1191"/>
    </location>
</feature>
<feature type="domain" description="Galectin" evidence="3">
    <location>
        <begin position="875"/>
        <end position="1014"/>
    </location>
</feature>
<keyword evidence="1" id="KW-0430">Lectin</keyword>
<evidence type="ECO:0000313" key="5">
    <source>
        <dbReference type="Proteomes" id="UP000580250"/>
    </source>
</evidence>
<dbReference type="AlphaFoldDB" id="A0A6V7Y4U4"/>
<dbReference type="InterPro" id="IPR013320">
    <property type="entry name" value="ConA-like_dom_sf"/>
</dbReference>
<organism evidence="4 5">
    <name type="scientific">Meloidogyne enterolobii</name>
    <name type="common">Root-knot nematode worm</name>
    <name type="synonym">Meloidogyne mayaguensis</name>
    <dbReference type="NCBI Taxonomy" id="390850"/>
    <lineage>
        <taxon>Eukaryota</taxon>
        <taxon>Metazoa</taxon>
        <taxon>Ecdysozoa</taxon>
        <taxon>Nematoda</taxon>
        <taxon>Chromadorea</taxon>
        <taxon>Rhabditida</taxon>
        <taxon>Tylenchina</taxon>
        <taxon>Tylenchomorpha</taxon>
        <taxon>Tylenchoidea</taxon>
        <taxon>Meloidogynidae</taxon>
        <taxon>Meloidogyninae</taxon>
        <taxon>Meloidogyne</taxon>
    </lineage>
</organism>
<comment type="caution">
    <text evidence="4">The sequence shown here is derived from an EMBL/GenBank/DDBJ whole genome shotgun (WGS) entry which is preliminary data.</text>
</comment>
<reference evidence="4 5" key="1">
    <citation type="submission" date="2020-08" db="EMBL/GenBank/DDBJ databases">
        <authorList>
            <person name="Koutsovoulos G."/>
            <person name="Danchin GJ E."/>
        </authorList>
    </citation>
    <scope>NUCLEOTIDE SEQUENCE [LARGE SCALE GENOMIC DNA]</scope>
</reference>
<gene>
    <name evidence="4" type="ORF">MENT_LOCUS59659</name>
</gene>
<dbReference type="SMART" id="SM00276">
    <property type="entry name" value="GLECT"/>
    <property type="match status" value="3"/>
</dbReference>
<dbReference type="InterPro" id="IPR044156">
    <property type="entry name" value="Galectin-like"/>
</dbReference>
<dbReference type="PANTHER" id="PTHR11346:SF147">
    <property type="entry name" value="GALECTIN"/>
    <property type="match status" value="1"/>
</dbReference>
<feature type="domain" description="Galectin" evidence="3">
    <location>
        <begin position="1041"/>
        <end position="1191"/>
    </location>
</feature>
<name>A0A6V7Y4U4_MELEN</name>
<feature type="domain" description="Galectin" evidence="3">
    <location>
        <begin position="538"/>
        <end position="681"/>
    </location>
</feature>
<feature type="signal peptide" evidence="2">
    <location>
        <begin position="1"/>
        <end position="22"/>
    </location>
</feature>
<dbReference type="Pfam" id="PF00337">
    <property type="entry name" value="Gal-bind_lectin"/>
    <property type="match status" value="7"/>
</dbReference>
<proteinExistence type="predicted"/>
<feature type="domain" description="Galectin" evidence="3">
    <location>
        <begin position="207"/>
        <end position="365"/>
    </location>
</feature>